<dbReference type="Gene3D" id="3.40.50.300">
    <property type="entry name" value="P-loop containing nucleotide triphosphate hydrolases"/>
    <property type="match status" value="1"/>
</dbReference>
<gene>
    <name evidence="2" type="ORF">SVIM_LOCUS449045</name>
</gene>
<dbReference type="CDD" id="cd02035">
    <property type="entry name" value="ArsA"/>
    <property type="match status" value="1"/>
</dbReference>
<dbReference type="InterPro" id="IPR027417">
    <property type="entry name" value="P-loop_NTPase"/>
</dbReference>
<dbReference type="AlphaFoldDB" id="A0A6N2N468"/>
<dbReference type="EMBL" id="CAADRP010002063">
    <property type="protein sequence ID" value="VFU60521.1"/>
    <property type="molecule type" value="Genomic_DNA"/>
</dbReference>
<evidence type="ECO:0000313" key="2">
    <source>
        <dbReference type="EMBL" id="VFU60521.1"/>
    </source>
</evidence>
<reference evidence="2" key="1">
    <citation type="submission" date="2019-03" db="EMBL/GenBank/DDBJ databases">
        <authorList>
            <person name="Mank J."/>
            <person name="Almeida P."/>
        </authorList>
    </citation>
    <scope>NUCLEOTIDE SEQUENCE</scope>
    <source>
        <strain evidence="2">78183</strain>
    </source>
</reference>
<dbReference type="InterPro" id="IPR025723">
    <property type="entry name" value="ArsA/GET3_ATPase-like"/>
</dbReference>
<proteinExistence type="predicted"/>
<organism evidence="2">
    <name type="scientific">Salix viminalis</name>
    <name type="common">Common osier</name>
    <name type="synonym">Basket willow</name>
    <dbReference type="NCBI Taxonomy" id="40686"/>
    <lineage>
        <taxon>Eukaryota</taxon>
        <taxon>Viridiplantae</taxon>
        <taxon>Streptophyta</taxon>
        <taxon>Embryophyta</taxon>
        <taxon>Tracheophyta</taxon>
        <taxon>Spermatophyta</taxon>
        <taxon>Magnoliopsida</taxon>
        <taxon>eudicotyledons</taxon>
        <taxon>Gunneridae</taxon>
        <taxon>Pentapetalae</taxon>
        <taxon>rosids</taxon>
        <taxon>fabids</taxon>
        <taxon>Malpighiales</taxon>
        <taxon>Salicaceae</taxon>
        <taxon>Saliceae</taxon>
        <taxon>Salix</taxon>
    </lineage>
</organism>
<protein>
    <recommendedName>
        <fullName evidence="1">ArsA/GET3 Anion-transporting ATPase-like domain-containing protein</fullName>
    </recommendedName>
</protein>
<dbReference type="PANTHER" id="PTHR43868">
    <property type="entry name" value="OS02G0711200 PROTEIN"/>
    <property type="match status" value="1"/>
</dbReference>
<dbReference type="SUPFAM" id="SSF52540">
    <property type="entry name" value="P-loop containing nucleoside triphosphate hydrolases"/>
    <property type="match status" value="1"/>
</dbReference>
<dbReference type="InterPro" id="IPR053262">
    <property type="entry name" value="ArsA_ATPase-like"/>
</dbReference>
<name>A0A6N2N468_SALVM</name>
<dbReference type="Pfam" id="PF02374">
    <property type="entry name" value="ArsA_ATPase"/>
    <property type="match status" value="1"/>
</dbReference>
<feature type="domain" description="ArsA/GET3 Anion-transporting ATPase-like" evidence="1">
    <location>
        <begin position="57"/>
        <end position="224"/>
    </location>
</feature>
<dbReference type="PANTHER" id="PTHR43868:SF1">
    <property type="entry name" value="P-LOOP CONTAINING NUCLEOSIDE TRIPHOSPHATE HYDROLASES SUPERFAMILY PROTEIN"/>
    <property type="match status" value="1"/>
</dbReference>
<evidence type="ECO:0000259" key="1">
    <source>
        <dbReference type="Pfam" id="PF02374"/>
    </source>
</evidence>
<sequence>MATFSSSPLLLANPDSGLSLLQRTCKIKMLRKTAATPLSITAAASSNDNDYQNSSSKLVTFLGKGGSGKTTSAIFAAQHYAMSGLRTCLVIQTQDPSAEYLLNYKIGTSPTKCSDNLWAVRLETTKMLLEPLDRLKQADSRLKMTQGVLEGVVGEELGVLPAMDSIFAVYALARLVGSLNANQTNKDKFDIIVYDGVSTDETLRVIGAASKARLYLKYLRNLAEKTDLGRLAGPSLLRLVDESLSLNGSKYNLNRKMSPEIWDSLERMLMVNVIPASCFSIST</sequence>
<accession>A0A6N2N468</accession>